<feature type="domain" description="3-dehydroquinate synthase N-terminal" evidence="18">
    <location>
        <begin position="69"/>
        <end position="178"/>
    </location>
</feature>
<dbReference type="InterPro" id="IPR050071">
    <property type="entry name" value="Dehydroquinate_synthase"/>
</dbReference>
<protein>
    <recommendedName>
        <fullName evidence="8">3-dehydroquinate synthase</fullName>
        <ecNumber evidence="7">4.2.3.4</ecNumber>
    </recommendedName>
</protein>
<evidence type="ECO:0000256" key="13">
    <source>
        <dbReference type="ARBA" id="ARBA00022833"/>
    </source>
</evidence>
<evidence type="ECO:0000256" key="4">
    <source>
        <dbReference type="ARBA" id="ARBA00004496"/>
    </source>
</evidence>
<dbReference type="InterPro" id="IPR030960">
    <property type="entry name" value="DHQS/DOIS_N"/>
</dbReference>
<evidence type="ECO:0000256" key="17">
    <source>
        <dbReference type="ARBA" id="ARBA00023285"/>
    </source>
</evidence>
<evidence type="ECO:0000256" key="11">
    <source>
        <dbReference type="ARBA" id="ARBA00022723"/>
    </source>
</evidence>
<dbReference type="NCBIfam" id="TIGR01357">
    <property type="entry name" value="aroB"/>
    <property type="match status" value="1"/>
</dbReference>
<keyword evidence="17" id="KW-0170">Cobalt</keyword>
<evidence type="ECO:0000256" key="1">
    <source>
        <dbReference type="ARBA" id="ARBA00001393"/>
    </source>
</evidence>
<keyword evidence="10" id="KW-0028">Amino-acid biosynthesis</keyword>
<gene>
    <name evidence="20" type="ORF">UFOPK2370_00431</name>
</gene>
<dbReference type="Pfam" id="PF01761">
    <property type="entry name" value="DHQ_synthase"/>
    <property type="match status" value="1"/>
</dbReference>
<dbReference type="GO" id="GO:0000166">
    <property type="term" value="F:nucleotide binding"/>
    <property type="evidence" value="ECO:0007669"/>
    <property type="project" value="UniProtKB-KW"/>
</dbReference>
<evidence type="ECO:0000256" key="16">
    <source>
        <dbReference type="ARBA" id="ARBA00023239"/>
    </source>
</evidence>
<dbReference type="PANTHER" id="PTHR43622">
    <property type="entry name" value="3-DEHYDROQUINATE SYNTHASE"/>
    <property type="match status" value="1"/>
</dbReference>
<dbReference type="PIRSF" id="PIRSF001455">
    <property type="entry name" value="DHQ_synth"/>
    <property type="match status" value="1"/>
</dbReference>
<evidence type="ECO:0000259" key="19">
    <source>
        <dbReference type="Pfam" id="PF24621"/>
    </source>
</evidence>
<accession>A0A6J6N9L4</accession>
<keyword evidence="12" id="KW-0547">Nucleotide-binding</keyword>
<evidence type="ECO:0000256" key="6">
    <source>
        <dbReference type="ARBA" id="ARBA00005412"/>
    </source>
</evidence>
<dbReference type="PANTHER" id="PTHR43622:SF7">
    <property type="entry name" value="3-DEHYDROQUINATE SYNTHASE, CHLOROPLASTIC"/>
    <property type="match status" value="1"/>
</dbReference>
<keyword evidence="15" id="KW-0057">Aromatic amino acid biosynthesis</keyword>
<evidence type="ECO:0000256" key="15">
    <source>
        <dbReference type="ARBA" id="ARBA00023141"/>
    </source>
</evidence>
<evidence type="ECO:0000256" key="14">
    <source>
        <dbReference type="ARBA" id="ARBA00023027"/>
    </source>
</evidence>
<sequence>MTELRRVQVGGDSPYEVLIGRSLLNNVASSLSDKTKKVLIVHPVALSQSAEALREELIGAGFEAILAGVPDTEEAKRVEVAAFCWQVLGQADFTRTDAIIGFGGGSTTDLAGFVAATWLRGVDVVQIPTTVLAMVDAAVGGKTAINTAEGKNLVGVFHSPRAVLVDLDTLATLPRNEVLAGFAEIAKCGFIADTRILEIIESDIAAATNTDSSEFFELVERSIAIKAKVVSADFKESGLREILNYGHTLGHAIEHNERYQWRHGAAIAVGMMFVAELARLAGRLDDAAVERHRSIFKLIGLPTTYPAREFEKLLAAMQRDKKSRYGVLRFVVLDGIAKPTIMQAPTTEMLHAAYQEIAE</sequence>
<dbReference type="Pfam" id="PF24621">
    <property type="entry name" value="DHQS_C"/>
    <property type="match status" value="1"/>
</dbReference>
<dbReference type="EMBL" id="CAEZXK010000007">
    <property type="protein sequence ID" value="CAB4682872.1"/>
    <property type="molecule type" value="Genomic_DNA"/>
</dbReference>
<name>A0A6J6N9L4_9ZZZZ</name>
<evidence type="ECO:0000256" key="8">
    <source>
        <dbReference type="ARBA" id="ARBA00017684"/>
    </source>
</evidence>
<dbReference type="GO" id="GO:0009073">
    <property type="term" value="P:aromatic amino acid family biosynthetic process"/>
    <property type="evidence" value="ECO:0007669"/>
    <property type="project" value="UniProtKB-KW"/>
</dbReference>
<comment type="cofactor">
    <cofactor evidence="2">
        <name>NAD(+)</name>
        <dbReference type="ChEBI" id="CHEBI:57540"/>
    </cofactor>
</comment>
<dbReference type="HAMAP" id="MF_00110">
    <property type="entry name" value="DHQ_synthase"/>
    <property type="match status" value="1"/>
</dbReference>
<dbReference type="AlphaFoldDB" id="A0A6J6N9L4"/>
<feature type="domain" description="3-dehydroquinate synthase C-terminal" evidence="19">
    <location>
        <begin position="181"/>
        <end position="323"/>
    </location>
</feature>
<dbReference type="InterPro" id="IPR016037">
    <property type="entry name" value="DHQ_synth_AroB"/>
</dbReference>
<evidence type="ECO:0000256" key="12">
    <source>
        <dbReference type="ARBA" id="ARBA00022741"/>
    </source>
</evidence>
<dbReference type="EC" id="4.2.3.4" evidence="7"/>
<comment type="subcellular location">
    <subcellularLocation>
        <location evidence="4">Cytoplasm</location>
    </subcellularLocation>
</comment>
<keyword evidence="14" id="KW-0520">NAD</keyword>
<evidence type="ECO:0000256" key="2">
    <source>
        <dbReference type="ARBA" id="ARBA00001911"/>
    </source>
</evidence>
<dbReference type="GO" id="GO:0008652">
    <property type="term" value="P:amino acid biosynthetic process"/>
    <property type="evidence" value="ECO:0007669"/>
    <property type="project" value="UniProtKB-KW"/>
</dbReference>
<organism evidence="20">
    <name type="scientific">freshwater metagenome</name>
    <dbReference type="NCBI Taxonomy" id="449393"/>
    <lineage>
        <taxon>unclassified sequences</taxon>
        <taxon>metagenomes</taxon>
        <taxon>ecological metagenomes</taxon>
    </lineage>
</organism>
<evidence type="ECO:0000259" key="18">
    <source>
        <dbReference type="Pfam" id="PF01761"/>
    </source>
</evidence>
<dbReference type="GO" id="GO:0046872">
    <property type="term" value="F:metal ion binding"/>
    <property type="evidence" value="ECO:0007669"/>
    <property type="project" value="UniProtKB-KW"/>
</dbReference>
<dbReference type="GO" id="GO:0005737">
    <property type="term" value="C:cytoplasm"/>
    <property type="evidence" value="ECO:0007669"/>
    <property type="project" value="UniProtKB-SubCell"/>
</dbReference>
<comment type="catalytic activity">
    <reaction evidence="1">
        <text>7-phospho-2-dehydro-3-deoxy-D-arabino-heptonate = 3-dehydroquinate + phosphate</text>
        <dbReference type="Rhea" id="RHEA:21968"/>
        <dbReference type="ChEBI" id="CHEBI:32364"/>
        <dbReference type="ChEBI" id="CHEBI:43474"/>
        <dbReference type="ChEBI" id="CHEBI:58394"/>
        <dbReference type="EC" id="4.2.3.4"/>
    </reaction>
</comment>
<dbReference type="InterPro" id="IPR056179">
    <property type="entry name" value="DHQS_C"/>
</dbReference>
<keyword evidence="13" id="KW-0862">Zinc</keyword>
<dbReference type="FunFam" id="3.40.50.1970:FF:000012">
    <property type="entry name" value="3-dehydroquinate synthase"/>
    <property type="match status" value="1"/>
</dbReference>
<dbReference type="SUPFAM" id="SSF56796">
    <property type="entry name" value="Dehydroquinate synthase-like"/>
    <property type="match status" value="1"/>
</dbReference>
<evidence type="ECO:0000256" key="3">
    <source>
        <dbReference type="ARBA" id="ARBA00001941"/>
    </source>
</evidence>
<keyword evidence="11" id="KW-0479">Metal-binding</keyword>
<keyword evidence="16" id="KW-0456">Lyase</keyword>
<evidence type="ECO:0000313" key="20">
    <source>
        <dbReference type="EMBL" id="CAB4682872.1"/>
    </source>
</evidence>
<dbReference type="CDD" id="cd08195">
    <property type="entry name" value="DHQS"/>
    <property type="match status" value="1"/>
</dbReference>
<comment type="pathway">
    <text evidence="5">Metabolic intermediate biosynthesis; chorismate biosynthesis; chorismate from D-erythrose 4-phosphate and phosphoenolpyruvate: step 2/7.</text>
</comment>
<evidence type="ECO:0000256" key="10">
    <source>
        <dbReference type="ARBA" id="ARBA00022605"/>
    </source>
</evidence>
<dbReference type="InterPro" id="IPR030963">
    <property type="entry name" value="DHQ_synth_fam"/>
</dbReference>
<comment type="similarity">
    <text evidence="6">Belongs to the sugar phosphate cyclases superfamily. Dehydroquinate synthase family.</text>
</comment>
<keyword evidence="9" id="KW-0963">Cytoplasm</keyword>
<proteinExistence type="inferred from homology"/>
<evidence type="ECO:0000256" key="9">
    <source>
        <dbReference type="ARBA" id="ARBA00022490"/>
    </source>
</evidence>
<comment type="cofactor">
    <cofactor evidence="3">
        <name>Co(2+)</name>
        <dbReference type="ChEBI" id="CHEBI:48828"/>
    </cofactor>
</comment>
<evidence type="ECO:0000256" key="5">
    <source>
        <dbReference type="ARBA" id="ARBA00004661"/>
    </source>
</evidence>
<evidence type="ECO:0000256" key="7">
    <source>
        <dbReference type="ARBA" id="ARBA00013031"/>
    </source>
</evidence>
<reference evidence="20" key="1">
    <citation type="submission" date="2020-05" db="EMBL/GenBank/DDBJ databases">
        <authorList>
            <person name="Chiriac C."/>
            <person name="Salcher M."/>
            <person name="Ghai R."/>
            <person name="Kavagutti S V."/>
        </authorList>
    </citation>
    <scope>NUCLEOTIDE SEQUENCE</scope>
</reference>
<dbReference type="Gene3D" id="1.20.1090.10">
    <property type="entry name" value="Dehydroquinate synthase-like - alpha domain"/>
    <property type="match status" value="1"/>
</dbReference>
<dbReference type="GO" id="GO:0003856">
    <property type="term" value="F:3-dehydroquinate synthase activity"/>
    <property type="evidence" value="ECO:0007669"/>
    <property type="project" value="UniProtKB-EC"/>
</dbReference>
<dbReference type="Gene3D" id="3.40.50.1970">
    <property type="match status" value="1"/>
</dbReference>